<dbReference type="OrthoDB" id="1112565at2759"/>
<dbReference type="Pfam" id="PF00412">
    <property type="entry name" value="LIM"/>
    <property type="match status" value="2"/>
</dbReference>
<evidence type="ECO:0000256" key="1">
    <source>
        <dbReference type="ARBA" id="ARBA00022723"/>
    </source>
</evidence>
<dbReference type="Gene3D" id="2.10.110.10">
    <property type="entry name" value="Cysteine Rich Protein"/>
    <property type="match status" value="2"/>
</dbReference>
<evidence type="ECO:0000259" key="6">
    <source>
        <dbReference type="PROSITE" id="PS50023"/>
    </source>
</evidence>
<keyword evidence="2" id="KW-0677">Repeat</keyword>
<proteinExistence type="predicted"/>
<dbReference type="InterPro" id="IPR001781">
    <property type="entry name" value="Znf_LIM"/>
</dbReference>
<evidence type="ECO:0000313" key="7">
    <source>
        <dbReference type="Proteomes" id="UP000025227"/>
    </source>
</evidence>
<keyword evidence="4 5" id="KW-0440">LIM domain</keyword>
<dbReference type="PROSITE" id="PS00478">
    <property type="entry name" value="LIM_DOMAIN_1"/>
    <property type="match status" value="2"/>
</dbReference>
<keyword evidence="3 5" id="KW-0862">Zinc</keyword>
<evidence type="ECO:0000256" key="5">
    <source>
        <dbReference type="PROSITE-ProRule" id="PRU00125"/>
    </source>
</evidence>
<dbReference type="OMA" id="LNGHPYD"/>
<evidence type="ECO:0000256" key="2">
    <source>
        <dbReference type="ARBA" id="ARBA00022737"/>
    </source>
</evidence>
<dbReference type="SMART" id="SM00132">
    <property type="entry name" value="LIM"/>
    <property type="match status" value="2"/>
</dbReference>
<sequence>MAKPNKTSPKEKKKRWLIQCPGCEKDITKADTRQDDAAYVLGRIWHLKHLFCMICKAPVTVSGCRACPQDGCSPICIDCYMETQHPCCEACNLPLRESCVMAMRKKYHHECFRCYSCRGAMPNREYYLLNGNPYDEDCYHNVKYVLRCNDNR</sequence>
<evidence type="ECO:0000313" key="8">
    <source>
        <dbReference type="WBParaSite" id="HCON_00071540-00001"/>
    </source>
</evidence>
<dbReference type="PROSITE" id="PS50023">
    <property type="entry name" value="LIM_DOMAIN_2"/>
    <property type="match status" value="1"/>
</dbReference>
<dbReference type="GO" id="GO:0005634">
    <property type="term" value="C:nucleus"/>
    <property type="evidence" value="ECO:0007669"/>
    <property type="project" value="TreeGrafter"/>
</dbReference>
<accession>A0A7I4YBL1</accession>
<keyword evidence="7" id="KW-1185">Reference proteome</keyword>
<reference evidence="8" key="1">
    <citation type="submission" date="2020-12" db="UniProtKB">
        <authorList>
            <consortium name="WormBaseParasite"/>
        </authorList>
    </citation>
    <scope>IDENTIFICATION</scope>
    <source>
        <strain evidence="8">MHco3</strain>
    </source>
</reference>
<dbReference type="PANTHER" id="PTHR24205:SF16">
    <property type="entry name" value="GH01042P-RELATED"/>
    <property type="match status" value="1"/>
</dbReference>
<feature type="domain" description="LIM zinc-binding" evidence="6">
    <location>
        <begin position="86"/>
        <end position="145"/>
    </location>
</feature>
<dbReference type="PANTHER" id="PTHR24205">
    <property type="entry name" value="FOUR AND A HALF LIM DOMAINS PROTEIN"/>
    <property type="match status" value="1"/>
</dbReference>
<evidence type="ECO:0000256" key="3">
    <source>
        <dbReference type="ARBA" id="ARBA00022833"/>
    </source>
</evidence>
<dbReference type="WBParaSite" id="HCON_00071540-00001">
    <property type="protein sequence ID" value="HCON_00071540-00001"/>
    <property type="gene ID" value="HCON_00071540"/>
</dbReference>
<dbReference type="AlphaFoldDB" id="A0A7I4YBL1"/>
<evidence type="ECO:0000256" key="4">
    <source>
        <dbReference type="ARBA" id="ARBA00023038"/>
    </source>
</evidence>
<dbReference type="GO" id="GO:0030018">
    <property type="term" value="C:Z disc"/>
    <property type="evidence" value="ECO:0007669"/>
    <property type="project" value="TreeGrafter"/>
</dbReference>
<organism evidence="7 8">
    <name type="scientific">Haemonchus contortus</name>
    <name type="common">Barber pole worm</name>
    <dbReference type="NCBI Taxonomy" id="6289"/>
    <lineage>
        <taxon>Eukaryota</taxon>
        <taxon>Metazoa</taxon>
        <taxon>Ecdysozoa</taxon>
        <taxon>Nematoda</taxon>
        <taxon>Chromadorea</taxon>
        <taxon>Rhabditida</taxon>
        <taxon>Rhabditina</taxon>
        <taxon>Rhabditomorpha</taxon>
        <taxon>Strongyloidea</taxon>
        <taxon>Trichostrongylidae</taxon>
        <taxon>Haemonchus</taxon>
    </lineage>
</organism>
<dbReference type="SUPFAM" id="SSF57716">
    <property type="entry name" value="Glucocorticoid receptor-like (DNA-binding domain)"/>
    <property type="match status" value="1"/>
</dbReference>
<dbReference type="GO" id="GO:0046872">
    <property type="term" value="F:metal ion binding"/>
    <property type="evidence" value="ECO:0007669"/>
    <property type="project" value="UniProtKB-KW"/>
</dbReference>
<dbReference type="Proteomes" id="UP000025227">
    <property type="component" value="Unplaced"/>
</dbReference>
<name>A0A7I4YBL1_HAECO</name>
<protein>
    <submittedName>
        <fullName evidence="8">LIM zinc-binding domain-containing protein</fullName>
    </submittedName>
</protein>
<keyword evidence="1 5" id="KW-0479">Metal-binding</keyword>
<dbReference type="GO" id="GO:0003712">
    <property type="term" value="F:transcription coregulator activity"/>
    <property type="evidence" value="ECO:0007669"/>
    <property type="project" value="TreeGrafter"/>
</dbReference>